<organism evidence="6 7">
    <name type="scientific">Sphingomonas corticis</name>
    <dbReference type="NCBI Taxonomy" id="2722791"/>
    <lineage>
        <taxon>Bacteria</taxon>
        <taxon>Pseudomonadati</taxon>
        <taxon>Pseudomonadota</taxon>
        <taxon>Alphaproteobacteria</taxon>
        <taxon>Sphingomonadales</taxon>
        <taxon>Sphingomonadaceae</taxon>
        <taxon>Sphingomonas</taxon>
    </lineage>
</organism>
<dbReference type="InterPro" id="IPR002938">
    <property type="entry name" value="FAD-bd"/>
</dbReference>
<keyword evidence="3" id="KW-0285">Flavoprotein</keyword>
<evidence type="ECO:0000256" key="4">
    <source>
        <dbReference type="ARBA" id="ARBA00022827"/>
    </source>
</evidence>
<dbReference type="InterPro" id="IPR050641">
    <property type="entry name" value="RIFMO-like"/>
</dbReference>
<accession>A0ABX1CUQ8</accession>
<comment type="caution">
    <text evidence="6">The sequence shown here is derived from an EMBL/GenBank/DDBJ whole genome shotgun (WGS) entry which is preliminary data.</text>
</comment>
<evidence type="ECO:0000313" key="6">
    <source>
        <dbReference type="EMBL" id="NJR80035.1"/>
    </source>
</evidence>
<evidence type="ECO:0000259" key="5">
    <source>
        <dbReference type="Pfam" id="PF01494"/>
    </source>
</evidence>
<feature type="domain" description="FAD-binding" evidence="5">
    <location>
        <begin position="8"/>
        <end position="345"/>
    </location>
</feature>
<keyword evidence="7" id="KW-1185">Reference proteome</keyword>
<protein>
    <submittedName>
        <fullName evidence="6">FAD-dependent oxidoreductase</fullName>
    </submittedName>
</protein>
<comment type="similarity">
    <text evidence="2">Belongs to the PheA/TfdB FAD monooxygenase family.</text>
</comment>
<dbReference type="Gene3D" id="3.50.50.60">
    <property type="entry name" value="FAD/NAD(P)-binding domain"/>
    <property type="match status" value="1"/>
</dbReference>
<dbReference type="InterPro" id="IPR036188">
    <property type="entry name" value="FAD/NAD-bd_sf"/>
</dbReference>
<dbReference type="SUPFAM" id="SSF52833">
    <property type="entry name" value="Thioredoxin-like"/>
    <property type="match status" value="1"/>
</dbReference>
<gene>
    <name evidence="6" type="ORF">HBH26_15735</name>
</gene>
<reference evidence="6 7" key="1">
    <citation type="submission" date="2020-03" db="EMBL/GenBank/DDBJ databases">
        <authorList>
            <person name="Wang L."/>
            <person name="He N."/>
            <person name="Li Y."/>
            <person name="Fang Y."/>
            <person name="Zhang F."/>
        </authorList>
    </citation>
    <scope>NUCLEOTIDE SEQUENCE [LARGE SCALE GENOMIC DNA]</scope>
    <source>
        <strain evidence="6 7">36D10-4-7</strain>
    </source>
</reference>
<dbReference type="EMBL" id="JAAVJH010000012">
    <property type="protein sequence ID" value="NJR80035.1"/>
    <property type="molecule type" value="Genomic_DNA"/>
</dbReference>
<dbReference type="InterPro" id="IPR036249">
    <property type="entry name" value="Thioredoxin-like_sf"/>
</dbReference>
<dbReference type="Pfam" id="PF01494">
    <property type="entry name" value="FAD_binding_3"/>
    <property type="match status" value="1"/>
</dbReference>
<sequence length="498" mass="53861">MTENDPIDVLICGAGAAGLTLALDLARRGVSFRLIEKSGTPFVGSRGKGIQPRTQEVFEDLGILDAIAAMGSPYPPHRNHRQDGGYEEVQDVVIEAPTAQEPYRSMLLVPQFVTEGVMRSRLAGLGAAPEFGHELVAFEEHGDGVTASVESPKGRHRQRCRYLVGADGGRSFVRSALGVDFPGQTLGVRAIVADLELDGLARDAWHWFNRGEMAQQISFCPLPRSGLFQLQAPIRAEGEPDLSVAGLQAFVDSRVPAGSVSVRAVPWASAYTMNARLADRYRAGRVLLVGDAAHVHPPTGAQGLNTSVQDAYNLGWKLSAVLAGAPEALLDTYEEERRPIAAGMLGLASEMLDRARRGNLRRDREVAQLDLDYAWSSLSLPIDDDGRLHAGARAPDVRLRGAGGQPRRLFDLTRGTHWTWIVHGRPVATLPPERRGLRVHHVAAEGEYADEDGAMATVYGLRDGDHLLIRPDGYVAAIVDRDGGGKVFDHLASALPSR</sequence>
<evidence type="ECO:0000256" key="2">
    <source>
        <dbReference type="ARBA" id="ARBA00007801"/>
    </source>
</evidence>
<keyword evidence="4" id="KW-0274">FAD</keyword>
<evidence type="ECO:0000256" key="3">
    <source>
        <dbReference type="ARBA" id="ARBA00022630"/>
    </source>
</evidence>
<evidence type="ECO:0000313" key="7">
    <source>
        <dbReference type="Proteomes" id="UP000732399"/>
    </source>
</evidence>
<dbReference type="Gene3D" id="3.30.70.2450">
    <property type="match status" value="1"/>
</dbReference>
<dbReference type="Proteomes" id="UP000732399">
    <property type="component" value="Unassembled WGS sequence"/>
</dbReference>
<dbReference type="PRINTS" id="PR00420">
    <property type="entry name" value="RNGMNOXGNASE"/>
</dbReference>
<dbReference type="NCBIfam" id="NF004832">
    <property type="entry name" value="PRK06184.1"/>
    <property type="match status" value="1"/>
</dbReference>
<dbReference type="SUPFAM" id="SSF51905">
    <property type="entry name" value="FAD/NAD(P)-binding domain"/>
    <property type="match status" value="1"/>
</dbReference>
<dbReference type="RefSeq" id="WP_168135592.1">
    <property type="nucleotide sequence ID" value="NZ_JAAVJH010000012.1"/>
</dbReference>
<dbReference type="PANTHER" id="PTHR43004">
    <property type="entry name" value="TRK SYSTEM POTASSIUM UPTAKE PROTEIN"/>
    <property type="match status" value="1"/>
</dbReference>
<dbReference type="Pfam" id="PF21274">
    <property type="entry name" value="Rng_hyd_C"/>
    <property type="match status" value="1"/>
</dbReference>
<evidence type="ECO:0000256" key="1">
    <source>
        <dbReference type="ARBA" id="ARBA00001974"/>
    </source>
</evidence>
<proteinExistence type="inferred from homology"/>
<comment type="cofactor">
    <cofactor evidence="1">
        <name>FAD</name>
        <dbReference type="ChEBI" id="CHEBI:57692"/>
    </cofactor>
</comment>
<dbReference type="PANTHER" id="PTHR43004:SF19">
    <property type="entry name" value="BINDING MONOOXYGENASE, PUTATIVE (JCVI)-RELATED"/>
    <property type="match status" value="1"/>
</dbReference>
<dbReference type="Gene3D" id="3.40.30.120">
    <property type="match status" value="1"/>
</dbReference>
<name>A0ABX1CUQ8_9SPHN</name>